<keyword evidence="1" id="KW-0812">Transmembrane</keyword>
<dbReference type="RefSeq" id="WP_126038281.1">
    <property type="nucleotide sequence ID" value="NZ_CP034438.1"/>
</dbReference>
<dbReference type="Pfam" id="PF11298">
    <property type="entry name" value="DUF3099"/>
    <property type="match status" value="1"/>
</dbReference>
<name>A0A3Q8WSA4_9ACTO</name>
<dbReference type="KEGG" id="fsl:EJO69_01485"/>
<evidence type="ECO:0000313" key="3">
    <source>
        <dbReference type="Proteomes" id="UP000270021"/>
    </source>
</evidence>
<dbReference type="AlphaFoldDB" id="A0A3Q8WSA4"/>
<accession>A0A3Q8WSA4</accession>
<keyword evidence="1" id="KW-0472">Membrane</keyword>
<dbReference type="OrthoDB" id="4229919at2"/>
<evidence type="ECO:0000313" key="2">
    <source>
        <dbReference type="EMBL" id="AZN29116.1"/>
    </source>
</evidence>
<keyword evidence="3" id="KW-1185">Reference proteome</keyword>
<dbReference type="Proteomes" id="UP000270021">
    <property type="component" value="Chromosome"/>
</dbReference>
<organism evidence="2 3">
    <name type="scientific">Flaviflexus salsibiostraticola</name>
    <dbReference type="NCBI Taxonomy" id="1282737"/>
    <lineage>
        <taxon>Bacteria</taxon>
        <taxon>Bacillati</taxon>
        <taxon>Actinomycetota</taxon>
        <taxon>Actinomycetes</taxon>
        <taxon>Actinomycetales</taxon>
        <taxon>Actinomycetaceae</taxon>
        <taxon>Flaviflexus</taxon>
    </lineage>
</organism>
<gene>
    <name evidence="2" type="ORF">EJO69_01485</name>
</gene>
<feature type="transmembrane region" description="Helical" evidence="1">
    <location>
        <begin position="29"/>
        <end position="47"/>
    </location>
</feature>
<dbReference type="EMBL" id="CP034438">
    <property type="protein sequence ID" value="AZN29116.1"/>
    <property type="molecule type" value="Genomic_DNA"/>
</dbReference>
<keyword evidence="1" id="KW-1133">Transmembrane helix</keyword>
<dbReference type="InterPro" id="IPR021449">
    <property type="entry name" value="DUF3099"/>
</dbReference>
<feature type="transmembrane region" description="Helical" evidence="1">
    <location>
        <begin position="53"/>
        <end position="72"/>
    </location>
</feature>
<reference evidence="2 3" key="1">
    <citation type="submission" date="2018-12" db="EMBL/GenBank/DDBJ databases">
        <title>Complete genome sequence of Flaviflexus salsibiostraticola KCTC 33148.</title>
        <authorList>
            <person name="Bae J.-W."/>
        </authorList>
    </citation>
    <scope>NUCLEOTIDE SEQUENCE [LARGE SCALE GENOMIC DNA]</scope>
    <source>
        <strain evidence="2 3">KCTC 33148</strain>
    </source>
</reference>
<proteinExistence type="predicted"/>
<sequence length="104" mass="11497">MRKRAAKIISVTSVRRALDEDIRGRSRRYLFSMIVRTVCFILVIIVPSWPIKIALAILAVVIPAVAVLVANAGREKGPAPIVVEERGAIELHRSPLLGEGEFLR</sequence>
<evidence type="ECO:0000256" key="1">
    <source>
        <dbReference type="SAM" id="Phobius"/>
    </source>
</evidence>
<protein>
    <submittedName>
        <fullName evidence="2">DUF3099 domain-containing protein</fullName>
    </submittedName>
</protein>